<organism evidence="2 3">
    <name type="scientific">Globisporangium ultimum (strain ATCC 200006 / CBS 805.95 / DAOM BR144)</name>
    <name type="common">Pythium ultimum</name>
    <dbReference type="NCBI Taxonomy" id="431595"/>
    <lineage>
        <taxon>Eukaryota</taxon>
        <taxon>Sar</taxon>
        <taxon>Stramenopiles</taxon>
        <taxon>Oomycota</taxon>
        <taxon>Peronosporomycetes</taxon>
        <taxon>Pythiales</taxon>
        <taxon>Pythiaceae</taxon>
        <taxon>Globisporangium</taxon>
    </lineage>
</organism>
<evidence type="ECO:0008006" key="4">
    <source>
        <dbReference type="Google" id="ProtNLM"/>
    </source>
</evidence>
<evidence type="ECO:0000313" key="2">
    <source>
        <dbReference type="EnsemblProtists" id="PYU1_T013053"/>
    </source>
</evidence>
<dbReference type="EnsemblProtists" id="PYU1_T013053">
    <property type="protein sequence ID" value="PYU1_T013053"/>
    <property type="gene ID" value="PYU1_G013026"/>
</dbReference>
<dbReference type="InterPro" id="IPR029058">
    <property type="entry name" value="AB_hydrolase_fold"/>
</dbReference>
<dbReference type="PRINTS" id="PR00412">
    <property type="entry name" value="EPOXHYDRLASE"/>
</dbReference>
<name>K3X754_GLOUD</name>
<evidence type="ECO:0000313" key="3">
    <source>
        <dbReference type="Proteomes" id="UP000019132"/>
    </source>
</evidence>
<dbReference type="InterPro" id="IPR000073">
    <property type="entry name" value="AB_hydrolase_1"/>
</dbReference>
<dbReference type="STRING" id="431595.K3X754"/>
<protein>
    <recommendedName>
        <fullName evidence="4">AB hydrolase-1 domain-containing protein</fullName>
    </recommendedName>
</protein>
<dbReference type="InParanoid" id="K3X754"/>
<dbReference type="Pfam" id="PF06342">
    <property type="entry name" value="DUF1057"/>
    <property type="match status" value="1"/>
</dbReference>
<dbReference type="InterPro" id="IPR000639">
    <property type="entry name" value="Epox_hydrolase-like"/>
</dbReference>
<dbReference type="eggNOG" id="ENOG502SAAS">
    <property type="taxonomic scope" value="Eukaryota"/>
</dbReference>
<dbReference type="PANTHER" id="PTHR47533:SF4">
    <property type="entry name" value="AB HYDROLASE-1 DOMAIN-CONTAINING PROTEIN"/>
    <property type="match status" value="1"/>
</dbReference>
<dbReference type="EMBL" id="GL376570">
    <property type="status" value="NOT_ANNOTATED_CDS"/>
    <property type="molecule type" value="Genomic_DNA"/>
</dbReference>
<dbReference type="GO" id="GO:0003824">
    <property type="term" value="F:catalytic activity"/>
    <property type="evidence" value="ECO:0007669"/>
    <property type="project" value="InterPro"/>
</dbReference>
<reference evidence="2" key="3">
    <citation type="submission" date="2015-02" db="UniProtKB">
        <authorList>
            <consortium name="EnsemblProtists"/>
        </authorList>
    </citation>
    <scope>IDENTIFICATION</scope>
    <source>
        <strain evidence="2">DAOM BR144</strain>
    </source>
</reference>
<evidence type="ECO:0000256" key="1">
    <source>
        <dbReference type="SAM" id="MobiDB-lite"/>
    </source>
</evidence>
<dbReference type="Proteomes" id="UP000019132">
    <property type="component" value="Unassembled WGS sequence"/>
</dbReference>
<dbReference type="HOGENOM" id="CLU_065277_0_0_1"/>
<accession>K3X754</accession>
<reference evidence="3" key="2">
    <citation type="submission" date="2010-04" db="EMBL/GenBank/DDBJ databases">
        <authorList>
            <person name="Buell R."/>
            <person name="Hamilton J."/>
            <person name="Hostetler J."/>
        </authorList>
    </citation>
    <scope>NUCLEOTIDE SEQUENCE [LARGE SCALE GENOMIC DNA]</scope>
    <source>
        <strain evidence="3">DAOM:BR144</strain>
    </source>
</reference>
<feature type="region of interest" description="Disordered" evidence="1">
    <location>
        <begin position="1"/>
        <end position="20"/>
    </location>
</feature>
<dbReference type="SUPFAM" id="SSF53474">
    <property type="entry name" value="alpha/beta-Hydrolases"/>
    <property type="match status" value="1"/>
</dbReference>
<dbReference type="ESTHER" id="pytul-k3x754">
    <property type="family name" value="Duf_1057"/>
</dbReference>
<dbReference type="PRINTS" id="PR00111">
    <property type="entry name" value="ABHYDROLASE"/>
</dbReference>
<dbReference type="PANTHER" id="PTHR47533">
    <property type="entry name" value="PROTEIN CBG21859"/>
    <property type="match status" value="1"/>
</dbReference>
<dbReference type="VEuPathDB" id="FungiDB:PYU1_G013026"/>
<dbReference type="OMA" id="GCCKLEY"/>
<reference evidence="3" key="1">
    <citation type="journal article" date="2010" name="Genome Biol.">
        <title>Genome sequence of the necrotrophic plant pathogen Pythium ultimum reveals original pathogenicity mechanisms and effector repertoire.</title>
        <authorList>
            <person name="Levesque C.A."/>
            <person name="Brouwer H."/>
            <person name="Cano L."/>
            <person name="Hamilton J.P."/>
            <person name="Holt C."/>
            <person name="Huitema E."/>
            <person name="Raffaele S."/>
            <person name="Robideau G.P."/>
            <person name="Thines M."/>
            <person name="Win J."/>
            <person name="Zerillo M.M."/>
            <person name="Beakes G.W."/>
            <person name="Boore J.L."/>
            <person name="Busam D."/>
            <person name="Dumas B."/>
            <person name="Ferriera S."/>
            <person name="Fuerstenberg S.I."/>
            <person name="Gachon C.M."/>
            <person name="Gaulin E."/>
            <person name="Govers F."/>
            <person name="Grenville-Briggs L."/>
            <person name="Horner N."/>
            <person name="Hostetler J."/>
            <person name="Jiang R.H."/>
            <person name="Johnson J."/>
            <person name="Krajaejun T."/>
            <person name="Lin H."/>
            <person name="Meijer H.J."/>
            <person name="Moore B."/>
            <person name="Morris P."/>
            <person name="Phuntmart V."/>
            <person name="Puiu D."/>
            <person name="Shetty J."/>
            <person name="Stajich J.E."/>
            <person name="Tripathy S."/>
            <person name="Wawra S."/>
            <person name="van West P."/>
            <person name="Whitty B.R."/>
            <person name="Coutinho P.M."/>
            <person name="Henrissat B."/>
            <person name="Martin F."/>
            <person name="Thomas P.D."/>
            <person name="Tyler B.M."/>
            <person name="De Vries R.P."/>
            <person name="Kamoun S."/>
            <person name="Yandell M."/>
            <person name="Tisserat N."/>
            <person name="Buell C.R."/>
        </authorList>
    </citation>
    <scope>NUCLEOTIDE SEQUENCE</scope>
    <source>
        <strain evidence="3">DAOM:BR144</strain>
    </source>
</reference>
<proteinExistence type="predicted"/>
<dbReference type="AlphaFoldDB" id="K3X754"/>
<keyword evidence="3" id="KW-1185">Reference proteome</keyword>
<dbReference type="Gene3D" id="3.40.50.1820">
    <property type="entry name" value="alpha/beta hydrolase"/>
    <property type="match status" value="1"/>
</dbReference>
<sequence length="302" mass="32950">MSSQEQPSKRTRPPPPPLPELRSFDVEGKCVIKYFDLQPAAHSSSTSPTIVLVHGAPGTYKDFRYLSPLLLEKNARVIGINLPGFGGSEVLDTANYYEHISAMGAAKIVYKVLAQLCKDEQNVFIVGHSFGGHTTINLAALNLEEAKVNLRGIALLASAGHRPHRTLWPATSAVLTKVVSSEIPIVSSAAQSLVHFVYTKVVGFPNNEPTSHYVSSLVRSSSTDYELFDEHVKKVAHIPAFVAWAKDDVHIEEEISQKVSDALHPGPRFAFDKGGHNVQKTQAELLAEELPKWTAEVIASAN</sequence>
<dbReference type="InterPro" id="IPR010463">
    <property type="entry name" value="DUF1057"/>
</dbReference>